<protein>
    <submittedName>
        <fullName evidence="2">Lymphocyte antigen 75-like</fullName>
    </submittedName>
</protein>
<dbReference type="PANTHER" id="PTHR45784:SF5">
    <property type="entry name" value="C-TYPE LECTIN DOMAIN FAMILY 20 MEMBER A-RELATED"/>
    <property type="match status" value="1"/>
</dbReference>
<reference evidence="2 3" key="1">
    <citation type="submission" date="2021-05" db="EMBL/GenBank/DDBJ databases">
        <authorList>
            <person name="Zahm M."/>
            <person name="Klopp C."/>
            <person name="Cabau C."/>
            <person name="Kuhl H."/>
            <person name="Suciu R."/>
            <person name="Ciorpac M."/>
            <person name="Holostenco D."/>
            <person name="Gessner J."/>
            <person name="Wuertz S."/>
            <person name="Hohne C."/>
            <person name="Stock M."/>
            <person name="Gislard M."/>
            <person name="Lluch J."/>
            <person name="Milhes M."/>
            <person name="Lampietro C."/>
            <person name="Lopez Roques C."/>
            <person name="Donnadieu C."/>
            <person name="Du K."/>
            <person name="Schartl M."/>
            <person name="Guiguen Y."/>
        </authorList>
    </citation>
    <scope>NUCLEOTIDE SEQUENCE [LARGE SCALE GENOMIC DNA]</scope>
    <source>
        <strain evidence="2">Hh-F2</strain>
        <tissue evidence="2">Blood</tissue>
    </source>
</reference>
<dbReference type="Pfam" id="PF00059">
    <property type="entry name" value="Lectin_C"/>
    <property type="match status" value="3"/>
</dbReference>
<dbReference type="SMART" id="SM00034">
    <property type="entry name" value="CLECT"/>
    <property type="match status" value="3"/>
</dbReference>
<dbReference type="EMBL" id="JAHFZB010000038">
    <property type="protein sequence ID" value="KAK6469622.1"/>
    <property type="molecule type" value="Genomic_DNA"/>
</dbReference>
<dbReference type="PROSITE" id="PS50041">
    <property type="entry name" value="C_TYPE_LECTIN_2"/>
    <property type="match status" value="3"/>
</dbReference>
<accession>A0ABR0YAE0</accession>
<dbReference type="Gene3D" id="3.10.100.10">
    <property type="entry name" value="Mannose-Binding Protein A, subunit A"/>
    <property type="match status" value="3"/>
</dbReference>
<feature type="domain" description="C-type lectin" evidence="1">
    <location>
        <begin position="121"/>
        <end position="241"/>
    </location>
</feature>
<dbReference type="InterPro" id="IPR016187">
    <property type="entry name" value="CTDL_fold"/>
</dbReference>
<evidence type="ECO:0000313" key="2">
    <source>
        <dbReference type="EMBL" id="KAK6469622.1"/>
    </source>
</evidence>
<evidence type="ECO:0000259" key="1">
    <source>
        <dbReference type="PROSITE" id="PS50041"/>
    </source>
</evidence>
<dbReference type="Proteomes" id="UP001369086">
    <property type="component" value="Unassembled WGS sequence"/>
</dbReference>
<organism evidence="2 3">
    <name type="scientific">Huso huso</name>
    <name type="common">Beluga</name>
    <name type="synonym">Acipenser huso</name>
    <dbReference type="NCBI Taxonomy" id="61971"/>
    <lineage>
        <taxon>Eukaryota</taxon>
        <taxon>Metazoa</taxon>
        <taxon>Chordata</taxon>
        <taxon>Craniata</taxon>
        <taxon>Vertebrata</taxon>
        <taxon>Euteleostomi</taxon>
        <taxon>Actinopterygii</taxon>
        <taxon>Chondrostei</taxon>
        <taxon>Acipenseriformes</taxon>
        <taxon>Acipenseridae</taxon>
        <taxon>Huso</taxon>
    </lineage>
</organism>
<proteinExistence type="predicted"/>
<dbReference type="CDD" id="cd00037">
    <property type="entry name" value="CLECT"/>
    <property type="match status" value="1"/>
</dbReference>
<name>A0ABR0YAE0_HUSHU</name>
<dbReference type="PANTHER" id="PTHR45784">
    <property type="entry name" value="C-TYPE LECTIN DOMAIN FAMILY 20 MEMBER A-RELATED"/>
    <property type="match status" value="1"/>
</dbReference>
<dbReference type="InterPro" id="IPR001304">
    <property type="entry name" value="C-type_lectin-like"/>
</dbReference>
<dbReference type="InterPro" id="IPR016186">
    <property type="entry name" value="C-type_lectin-like/link_sf"/>
</dbReference>
<comment type="caution">
    <text evidence="2">The sequence shown here is derived from an EMBL/GenBank/DDBJ whole genome shotgun (WGS) entry which is preliminary data.</text>
</comment>
<gene>
    <name evidence="2" type="ORF">HHUSO_G31953</name>
</gene>
<keyword evidence="3" id="KW-1185">Reference proteome</keyword>
<dbReference type="SUPFAM" id="SSF56436">
    <property type="entry name" value="C-type lectin-like"/>
    <property type="match status" value="3"/>
</dbReference>
<sequence>LSQAQYTFFSGICAVATGHFRKYHFVEDKKSWFDAQSYCREKHTDLATIESQEETKKVLNISAGFTDAWIGLYYDKENWQWSNGDNVSYYKIFWTSSLSCTKQCPHSDGEWVDSDCHSNRYSFICYNETTESYILIDQPKTWYEAQQYCRTNYTDLVSIKNNDEDKKIKEKANGTAVWIGLFNNPWKWSHKGEYSSFHNWDKGEPSSVGNNFCVEMYGTPNKERGKWNDAGCHFASPFFCYNGKDPSVFSPHLKLFLVMENKTWEEAVEYCRSNYTDLVSIESEQELQRVYRESNKASSSHVWLGLLQSCTFGFWYWVDGAQSCYDNWAPEPRCLSGYNQCGVMTARNDSKWTEKPCTERFNFICYNGKQTGFVF</sequence>
<feature type="domain" description="C-type lectin" evidence="1">
    <location>
        <begin position="249"/>
        <end position="366"/>
    </location>
</feature>
<evidence type="ECO:0000313" key="3">
    <source>
        <dbReference type="Proteomes" id="UP001369086"/>
    </source>
</evidence>
<feature type="domain" description="C-type lectin" evidence="1">
    <location>
        <begin position="23"/>
        <end position="116"/>
    </location>
</feature>
<feature type="non-terminal residue" evidence="2">
    <location>
        <position position="1"/>
    </location>
</feature>